<comment type="similarity">
    <text evidence="2 8">Belongs to the dystrophin family. Dystrobrevin subfamily.</text>
</comment>
<keyword evidence="4" id="KW-0479">Metal-binding</keyword>
<evidence type="ECO:0000256" key="10">
    <source>
        <dbReference type="SAM" id="Coils"/>
    </source>
</evidence>
<evidence type="ECO:0000256" key="1">
    <source>
        <dbReference type="ARBA" id="ARBA00004496"/>
    </source>
</evidence>
<dbReference type="InterPro" id="IPR050774">
    <property type="entry name" value="KCMF1/Dystrophin"/>
</dbReference>
<feature type="compositionally biased region" description="Polar residues" evidence="11">
    <location>
        <begin position="417"/>
        <end position="446"/>
    </location>
</feature>
<dbReference type="Pfam" id="PF00569">
    <property type="entry name" value="ZZ"/>
    <property type="match status" value="1"/>
</dbReference>
<dbReference type="InterPro" id="IPR000433">
    <property type="entry name" value="Znf_ZZ"/>
</dbReference>
<keyword evidence="3 8" id="KW-0963">Cytoplasm</keyword>
<dbReference type="CDD" id="cd02334">
    <property type="entry name" value="ZZ_dystrophin"/>
    <property type="match status" value="1"/>
</dbReference>
<organism evidence="13 14">
    <name type="scientific">Mya arenaria</name>
    <name type="common">Soft-shell clam</name>
    <dbReference type="NCBI Taxonomy" id="6604"/>
    <lineage>
        <taxon>Eukaryota</taxon>
        <taxon>Metazoa</taxon>
        <taxon>Spiralia</taxon>
        <taxon>Lophotrochozoa</taxon>
        <taxon>Mollusca</taxon>
        <taxon>Bivalvia</taxon>
        <taxon>Autobranchia</taxon>
        <taxon>Heteroconchia</taxon>
        <taxon>Euheterodonta</taxon>
        <taxon>Imparidentia</taxon>
        <taxon>Neoheterodontei</taxon>
        <taxon>Myida</taxon>
        <taxon>Myoidea</taxon>
        <taxon>Myidae</taxon>
        <taxon>Mya</taxon>
    </lineage>
</organism>
<feature type="compositionally biased region" description="Polar residues" evidence="11">
    <location>
        <begin position="453"/>
        <end position="464"/>
    </location>
</feature>
<evidence type="ECO:0000256" key="8">
    <source>
        <dbReference type="PIRNR" id="PIRNR038204"/>
    </source>
</evidence>
<dbReference type="Pfam" id="PF09068">
    <property type="entry name" value="EF-hand_2"/>
    <property type="match status" value="1"/>
</dbReference>
<dbReference type="InterPro" id="IPR015154">
    <property type="entry name" value="EF-hand_dom_typ2"/>
</dbReference>
<dbReference type="CDD" id="cd16244">
    <property type="entry name" value="EFh_DTN"/>
    <property type="match status" value="1"/>
</dbReference>
<evidence type="ECO:0000259" key="12">
    <source>
        <dbReference type="PROSITE" id="PS50135"/>
    </source>
</evidence>
<evidence type="ECO:0000256" key="5">
    <source>
        <dbReference type="ARBA" id="ARBA00022771"/>
    </source>
</evidence>
<keyword evidence="5 9" id="KW-0863">Zinc-finger</keyword>
<evidence type="ECO:0000313" key="14">
    <source>
        <dbReference type="Proteomes" id="UP001164746"/>
    </source>
</evidence>
<dbReference type="InterPro" id="IPR011992">
    <property type="entry name" value="EF-hand-dom_pair"/>
</dbReference>
<evidence type="ECO:0000256" key="4">
    <source>
        <dbReference type="ARBA" id="ARBA00022723"/>
    </source>
</evidence>
<dbReference type="PIRSF" id="PIRSF038204">
    <property type="entry name" value="Distrobrevin"/>
    <property type="match status" value="1"/>
</dbReference>
<sequence length="697" mass="78655">MMEMVDIWNIIECFRENGLNTLESDTELNASRVESILTSIFMQLNKRVPITRQVDVKMSASMLLNWLISAYDSSCHGRVKVFYLKVALSHLCSGKLIDKLRYIFTQISDSSGLLIRQRFEQYLQAVLALPTAVFEGPSFGYNETAVRACFDMRSGVNINNFLNVLVSDPGPQCLMWLPILHRMAQVENVFHPVQCDGCHRESFMGFRYRCQRCHNYQLCQDCFWRGRTSGNHSPDHQMKEYLAYKSPAKQIGHSIKKSFQCVPSTSLDEKPPVFPDLPEKTVDLSYIVPATPSSVRNGFHGCGHETSPDLSSICSSPQARSPAEMNFTLDTNKAQRELIFKLEQKNREIMREIQRLRMEQEAHAKTTANAQYNPTLMAELMLLRQRKDELEMRMSALQDSRKDLVTQLESLMKLLKNQPTSPRSSPHITSASSPTLVSPYATTPGRSSAPLVTPNTPSDTYSSLSYTPGRSSVPIMYHNAYYSSDTNTSATSSNSYSLGRLSAPIVSPSSEAGVGTVPITPGQESLTLSGLEGDVQMAFSQPSSSAMNSKNLRNDLLSAADSITGAMSSLVKELSSENSGSEDEDDNINGELEIAETYMLQTREDLESWQREVQKRLDQETRYVTRVKAANSNNSSTDIYVIYFQRSITRQTMESRMFGPTMKVTLVQMTKMLNYWYNNRLFSTLLHIYIWNVDHEI</sequence>
<evidence type="ECO:0000256" key="11">
    <source>
        <dbReference type="SAM" id="MobiDB-lite"/>
    </source>
</evidence>
<dbReference type="Proteomes" id="UP001164746">
    <property type="component" value="Chromosome 13"/>
</dbReference>
<dbReference type="SUPFAM" id="SSF47473">
    <property type="entry name" value="EF-hand"/>
    <property type="match status" value="2"/>
</dbReference>
<keyword evidence="7 10" id="KW-0175">Coiled coil</keyword>
<accession>A0ABY7FVL9</accession>
<keyword evidence="6" id="KW-0862">Zinc</keyword>
<evidence type="ECO:0000256" key="6">
    <source>
        <dbReference type="ARBA" id="ARBA00022833"/>
    </source>
</evidence>
<dbReference type="SMART" id="SM00291">
    <property type="entry name" value="ZnF_ZZ"/>
    <property type="match status" value="1"/>
</dbReference>
<name>A0ABY7FVL9_MYAAR</name>
<dbReference type="PANTHER" id="PTHR12268">
    <property type="entry name" value="E3 UBIQUITIN-PROTEIN LIGASE KCMF1"/>
    <property type="match status" value="1"/>
</dbReference>
<gene>
    <name evidence="13" type="ORF">MAR_038555</name>
</gene>
<proteinExistence type="inferred from homology"/>
<dbReference type="PROSITE" id="PS50135">
    <property type="entry name" value="ZF_ZZ_2"/>
    <property type="match status" value="1"/>
</dbReference>
<dbReference type="Gene3D" id="1.10.238.10">
    <property type="entry name" value="EF-hand"/>
    <property type="match status" value="2"/>
</dbReference>
<dbReference type="EMBL" id="CP111024">
    <property type="protein sequence ID" value="WAR24886.1"/>
    <property type="molecule type" value="Genomic_DNA"/>
</dbReference>
<feature type="coiled-coil region" evidence="10">
    <location>
        <begin position="332"/>
        <end position="407"/>
    </location>
</feature>
<dbReference type="Pfam" id="PF09069">
    <property type="entry name" value="EF-hand_3"/>
    <property type="match status" value="1"/>
</dbReference>
<reference evidence="13" key="1">
    <citation type="submission" date="2022-11" db="EMBL/GenBank/DDBJ databases">
        <title>Centuries of genome instability and evolution in soft-shell clam transmissible cancer (bioRxiv).</title>
        <authorList>
            <person name="Hart S.F.M."/>
            <person name="Yonemitsu M.A."/>
            <person name="Giersch R.M."/>
            <person name="Beal B.F."/>
            <person name="Arriagada G."/>
            <person name="Davis B.W."/>
            <person name="Ostrander E.A."/>
            <person name="Goff S.P."/>
            <person name="Metzger M.J."/>
        </authorList>
    </citation>
    <scope>NUCLEOTIDE SEQUENCE</scope>
    <source>
        <strain evidence="13">MELC-2E11</strain>
        <tissue evidence="13">Siphon/mantle</tissue>
    </source>
</reference>
<dbReference type="PANTHER" id="PTHR12268:SF27">
    <property type="entry name" value="DYSTROBREVIN, ISOFORM F"/>
    <property type="match status" value="1"/>
</dbReference>
<feature type="region of interest" description="Disordered" evidence="11">
    <location>
        <begin position="417"/>
        <end position="464"/>
    </location>
</feature>
<dbReference type="InterPro" id="IPR043145">
    <property type="entry name" value="Znf_ZZ_sf"/>
</dbReference>
<dbReference type="SUPFAM" id="SSF57850">
    <property type="entry name" value="RING/U-box"/>
    <property type="match status" value="1"/>
</dbReference>
<dbReference type="InterPro" id="IPR015153">
    <property type="entry name" value="EF-hand_dom_typ1"/>
</dbReference>
<dbReference type="Gene3D" id="3.30.60.90">
    <property type="match status" value="1"/>
</dbReference>
<comment type="subcellular location">
    <subcellularLocation>
        <location evidence="1 8">Cytoplasm</location>
    </subcellularLocation>
</comment>
<evidence type="ECO:0000313" key="13">
    <source>
        <dbReference type="EMBL" id="WAR24886.1"/>
    </source>
</evidence>
<keyword evidence="14" id="KW-1185">Reference proteome</keyword>
<dbReference type="PROSITE" id="PS01357">
    <property type="entry name" value="ZF_ZZ_1"/>
    <property type="match status" value="1"/>
</dbReference>
<evidence type="ECO:0000256" key="2">
    <source>
        <dbReference type="ARBA" id="ARBA00009563"/>
    </source>
</evidence>
<dbReference type="InterPro" id="IPR017432">
    <property type="entry name" value="Distrobrevin"/>
</dbReference>
<evidence type="ECO:0000256" key="3">
    <source>
        <dbReference type="ARBA" id="ARBA00022490"/>
    </source>
</evidence>
<evidence type="ECO:0000256" key="9">
    <source>
        <dbReference type="PROSITE-ProRule" id="PRU00228"/>
    </source>
</evidence>
<protein>
    <recommendedName>
        <fullName evidence="8">Dystrobrevin</fullName>
    </recommendedName>
</protein>
<evidence type="ECO:0000256" key="7">
    <source>
        <dbReference type="ARBA" id="ARBA00023054"/>
    </source>
</evidence>
<feature type="domain" description="ZZ-type" evidence="12">
    <location>
        <begin position="190"/>
        <end position="246"/>
    </location>
</feature>